<organism evidence="3 4">
    <name type="scientific">Olea europaea subsp. europaea</name>
    <dbReference type="NCBI Taxonomy" id="158383"/>
    <lineage>
        <taxon>Eukaryota</taxon>
        <taxon>Viridiplantae</taxon>
        <taxon>Streptophyta</taxon>
        <taxon>Embryophyta</taxon>
        <taxon>Tracheophyta</taxon>
        <taxon>Spermatophyta</taxon>
        <taxon>Magnoliopsida</taxon>
        <taxon>eudicotyledons</taxon>
        <taxon>Gunneridae</taxon>
        <taxon>Pentapetalae</taxon>
        <taxon>asterids</taxon>
        <taxon>lamiids</taxon>
        <taxon>Lamiales</taxon>
        <taxon>Oleaceae</taxon>
        <taxon>Oleeae</taxon>
        <taxon>Olea</taxon>
    </lineage>
</organism>
<evidence type="ECO:0000256" key="2">
    <source>
        <dbReference type="SAM" id="Phobius"/>
    </source>
</evidence>
<feature type="region of interest" description="Disordered" evidence="1">
    <location>
        <begin position="874"/>
        <end position="999"/>
    </location>
</feature>
<keyword evidence="2" id="KW-0472">Membrane</keyword>
<gene>
    <name evidence="3" type="ORF">OLEA9_A121389</name>
</gene>
<protein>
    <submittedName>
        <fullName evidence="3">Uncharacterized protein</fullName>
    </submittedName>
</protein>
<keyword evidence="2" id="KW-0812">Transmembrane</keyword>
<proteinExistence type="predicted"/>
<name>A0A8S0TM62_OLEEU</name>
<sequence length="1106" mass="121764">MRKCAQIMFERTRAGARPFSCVGLRARLFLASHVLAGKNLADLRQRSRPPELAKTSLWHCSWAVPQIDSRFAPADGLREPKVTPIDWLVRRTRNSAACTVPPHTTRNCLDAKLCIVPVLVVVVVVVVVFVVALCAREHPCEILIFKLSPQESNKQVSGDLAPSPSDSGRQPTGLAPSAHLAGDDAARGPASRDGAERLASRGCPPASSSVRAQSGHSELHFIAEILPHARTHAHRGRIAFTPARGGPKRAEGKLATPSRTDEFFPCAPLKNKQRQTRAHAPGWHARSTLAQSASVGAAERGADRPAGGEPVARRSTNQPDWPIVRLRNLPGVKSRASSRPSFVLLLAVAGDLCLCCTVARANLRAAARSESARERVLDHDEPLCLKPPNEYRATGPSELPTRAKHLFTLPWIHSAKIPQLLLVYARACLRNTSELSRLPLSPLTSPPDRANKLGDGQDSDSRRYLFCASPATTPDLHARCEHSFARSSGTRSGVTSSRGPIPRCARICNPASLKIFSHIRFAPQHLDPALPLCSAGSAGDPRLVTKSPASVTEEVGGQIARVHLGEGKIFESFGAAQQACAASGSSRVVVVSWSENLQCVRACPAFAMRANEHFCTSHRANLALCTPLPRPFHFPRVVLRHGLPMAGDRLRQPLAADRTVGRLESEPISCVVFFCERSSPVCICALITSRAESDNSRRGRQRRTLPARWGQLRAREKLPRSFPASKSWFQSRARTRAGPRARELGAHFLESEPLVFEPANGPGLDEILRELFLHDCADGLRPCNSSEPSAAGQALCDDRRQRARRSENRASQSQSRRRARTKPKYDKQRRHFHYLRDRLHRACESEPLQRVSLVAFAPVRVRCEQHRQRTTLQIAEGNVHKADDRHELDAQRRERHEPSEGEAKRKQQAGGQQVAAAAFSRTSSSSSSRIKQEHEASQRQRNEARERAARVDPKRARVMPPPKKNPCCHPAHARSSSSASSSSLPINDDDDESISSFSNQARSSSFVEIVICKTNLIGRSKSFLRHQSHCFTTTLTGNLIKFNGGNPKTQVRKEQNLNSCDCRRGHNPHPPQRVAGGSTSKRRVVIGNNERQQALRRILPSKPRST</sequence>
<evidence type="ECO:0000256" key="1">
    <source>
        <dbReference type="SAM" id="MobiDB-lite"/>
    </source>
</evidence>
<reference evidence="3 4" key="1">
    <citation type="submission" date="2019-12" db="EMBL/GenBank/DDBJ databases">
        <authorList>
            <person name="Alioto T."/>
            <person name="Alioto T."/>
            <person name="Gomez Garrido J."/>
        </authorList>
    </citation>
    <scope>NUCLEOTIDE SEQUENCE [LARGE SCALE GENOMIC DNA]</scope>
</reference>
<feature type="region of interest" description="Disordered" evidence="1">
    <location>
        <begin position="783"/>
        <end position="829"/>
    </location>
</feature>
<dbReference type="Proteomes" id="UP000594638">
    <property type="component" value="Unassembled WGS sequence"/>
</dbReference>
<evidence type="ECO:0000313" key="3">
    <source>
        <dbReference type="EMBL" id="CAA3006457.1"/>
    </source>
</evidence>
<feature type="compositionally biased region" description="Basic residues" evidence="1">
    <location>
        <begin position="815"/>
        <end position="829"/>
    </location>
</feature>
<feature type="region of interest" description="Disordered" evidence="1">
    <location>
        <begin position="240"/>
        <end position="319"/>
    </location>
</feature>
<dbReference type="Gramene" id="OE9A121389T1">
    <property type="protein sequence ID" value="OE9A121389C1"/>
    <property type="gene ID" value="OE9A121389"/>
</dbReference>
<feature type="transmembrane region" description="Helical" evidence="2">
    <location>
        <begin position="113"/>
        <end position="133"/>
    </location>
</feature>
<dbReference type="AlphaFoldDB" id="A0A8S0TM62"/>
<comment type="caution">
    <text evidence="3">The sequence shown here is derived from an EMBL/GenBank/DDBJ whole genome shotgun (WGS) entry which is preliminary data.</text>
</comment>
<dbReference type="EMBL" id="CACTIH010007260">
    <property type="protein sequence ID" value="CAA3006457.1"/>
    <property type="molecule type" value="Genomic_DNA"/>
</dbReference>
<keyword evidence="4" id="KW-1185">Reference proteome</keyword>
<feature type="compositionally biased region" description="Basic and acidic residues" evidence="1">
    <location>
        <begin position="878"/>
        <end position="905"/>
    </location>
</feature>
<feature type="compositionally biased region" description="Basic and acidic residues" evidence="1">
    <location>
        <begin position="930"/>
        <end position="955"/>
    </location>
</feature>
<accession>A0A8S0TM62</accession>
<feature type="compositionally biased region" description="Low complexity" evidence="1">
    <location>
        <begin position="908"/>
        <end position="928"/>
    </location>
</feature>
<feature type="region of interest" description="Disordered" evidence="1">
    <location>
        <begin position="439"/>
        <end position="459"/>
    </location>
</feature>
<feature type="region of interest" description="Disordered" evidence="1">
    <location>
        <begin position="153"/>
        <end position="214"/>
    </location>
</feature>
<evidence type="ECO:0000313" key="4">
    <source>
        <dbReference type="Proteomes" id="UP000594638"/>
    </source>
</evidence>
<feature type="compositionally biased region" description="Basic and acidic residues" evidence="1">
    <location>
        <begin position="796"/>
        <end position="808"/>
    </location>
</feature>
<keyword evidence="2" id="KW-1133">Transmembrane helix</keyword>